<name>A0A812QP75_SYMPI</name>
<dbReference type="Proteomes" id="UP000649617">
    <property type="component" value="Unassembled WGS sequence"/>
</dbReference>
<protein>
    <submittedName>
        <fullName evidence="2">Uncharacterized protein</fullName>
    </submittedName>
</protein>
<gene>
    <name evidence="2" type="ORF">SPIL2461_LOCUS9765</name>
</gene>
<feature type="signal peptide" evidence="1">
    <location>
        <begin position="1"/>
        <end position="21"/>
    </location>
</feature>
<evidence type="ECO:0000313" key="2">
    <source>
        <dbReference type="EMBL" id="CAE7396489.1"/>
    </source>
</evidence>
<comment type="caution">
    <text evidence="2">The sequence shown here is derived from an EMBL/GenBank/DDBJ whole genome shotgun (WGS) entry which is preliminary data.</text>
</comment>
<accession>A0A812QP75</accession>
<dbReference type="AlphaFoldDB" id="A0A812QP75"/>
<evidence type="ECO:0000256" key="1">
    <source>
        <dbReference type="SAM" id="SignalP"/>
    </source>
</evidence>
<dbReference type="EMBL" id="CAJNIZ010017313">
    <property type="protein sequence ID" value="CAE7396489.1"/>
    <property type="molecule type" value="Genomic_DNA"/>
</dbReference>
<organism evidence="2 3">
    <name type="scientific">Symbiodinium pilosum</name>
    <name type="common">Dinoflagellate</name>
    <dbReference type="NCBI Taxonomy" id="2952"/>
    <lineage>
        <taxon>Eukaryota</taxon>
        <taxon>Sar</taxon>
        <taxon>Alveolata</taxon>
        <taxon>Dinophyceae</taxon>
        <taxon>Suessiales</taxon>
        <taxon>Symbiodiniaceae</taxon>
        <taxon>Symbiodinium</taxon>
    </lineage>
</organism>
<keyword evidence="3" id="KW-1185">Reference proteome</keyword>
<dbReference type="OrthoDB" id="434827at2759"/>
<proteinExistence type="predicted"/>
<sequence length="287" mass="31725">MALPRALLPGMALLFGASVLSFVAPSLPHLGITRKDRAASQLAASSMHAESPAASTRQWQTPVWSALAAMAACLGGAALRRSGGSDRCQRRDAMLAAGSSFFMPQAAWAQYQMEDRLAYFREKARVLNFAADWYLFDVKPLVHPTENIVSEEMCKEMGAACPDVKSLQNLREMYKGNVSQNAGAGASISSFERNILYPMKDVSLSNAVDPDTSEELQQIFQKFEVNQYQLGKAAREENIATARQKFDEGRLLMNQFFTKVDESVGLKFGDAATRDPPKRQLLQYKQL</sequence>
<feature type="chain" id="PRO_5032852862" evidence="1">
    <location>
        <begin position="22"/>
        <end position="287"/>
    </location>
</feature>
<keyword evidence="1" id="KW-0732">Signal</keyword>
<evidence type="ECO:0000313" key="3">
    <source>
        <dbReference type="Proteomes" id="UP000649617"/>
    </source>
</evidence>
<reference evidence="2" key="1">
    <citation type="submission" date="2021-02" db="EMBL/GenBank/DDBJ databases">
        <authorList>
            <person name="Dougan E. K."/>
            <person name="Rhodes N."/>
            <person name="Thang M."/>
            <person name="Chan C."/>
        </authorList>
    </citation>
    <scope>NUCLEOTIDE SEQUENCE</scope>
</reference>